<accession>A0A1F7XJB4</accession>
<keyword evidence="1" id="KW-0472">Membrane</keyword>
<evidence type="ECO:0000313" key="3">
    <source>
        <dbReference type="Proteomes" id="UP000177382"/>
    </source>
</evidence>
<gene>
    <name evidence="2" type="ORF">A2V97_00095</name>
</gene>
<evidence type="ECO:0000256" key="1">
    <source>
        <dbReference type="SAM" id="Phobius"/>
    </source>
</evidence>
<proteinExistence type="predicted"/>
<comment type="caution">
    <text evidence="2">The sequence shown here is derived from an EMBL/GenBank/DDBJ whole genome shotgun (WGS) entry which is preliminary data.</text>
</comment>
<protein>
    <submittedName>
        <fullName evidence="2">Uncharacterized protein</fullName>
    </submittedName>
</protein>
<dbReference type="EMBL" id="MGFX01000007">
    <property type="protein sequence ID" value="OGM15131.1"/>
    <property type="molecule type" value="Genomic_DNA"/>
</dbReference>
<name>A0A1F7XJB4_9BACT</name>
<dbReference type="Proteomes" id="UP000177382">
    <property type="component" value="Unassembled WGS sequence"/>
</dbReference>
<feature type="transmembrane region" description="Helical" evidence="1">
    <location>
        <begin position="91"/>
        <end position="112"/>
    </location>
</feature>
<evidence type="ECO:0000313" key="2">
    <source>
        <dbReference type="EMBL" id="OGM15131.1"/>
    </source>
</evidence>
<feature type="transmembrane region" description="Helical" evidence="1">
    <location>
        <begin position="7"/>
        <end position="29"/>
    </location>
</feature>
<keyword evidence="1" id="KW-1133">Transmembrane helix</keyword>
<organism evidence="2 3">
    <name type="scientific">Candidatus Woesebacteria bacterium RBG_16_42_24</name>
    <dbReference type="NCBI Taxonomy" id="1802485"/>
    <lineage>
        <taxon>Bacteria</taxon>
        <taxon>Candidatus Woeseibacteriota</taxon>
    </lineage>
</organism>
<dbReference type="AlphaFoldDB" id="A0A1F7XJB4"/>
<reference evidence="2 3" key="1">
    <citation type="journal article" date="2016" name="Nat. Commun.">
        <title>Thousands of microbial genomes shed light on interconnected biogeochemical processes in an aquifer system.</title>
        <authorList>
            <person name="Anantharaman K."/>
            <person name="Brown C.T."/>
            <person name="Hug L.A."/>
            <person name="Sharon I."/>
            <person name="Castelle C.J."/>
            <person name="Probst A.J."/>
            <person name="Thomas B.C."/>
            <person name="Singh A."/>
            <person name="Wilkins M.J."/>
            <person name="Karaoz U."/>
            <person name="Brodie E.L."/>
            <person name="Williams K.H."/>
            <person name="Hubbard S.S."/>
            <person name="Banfield J.F."/>
        </authorList>
    </citation>
    <scope>NUCLEOTIDE SEQUENCE [LARGE SCALE GENOMIC DNA]</scope>
</reference>
<dbReference type="STRING" id="1802485.A2V97_00095"/>
<sequence length="131" mass="13743">MTERVSGFALIILGIVIIVLAAFSVYSVFSGKSKPFALFNFPAISLDASSLIGSDAPPEARDALKASGQAPMLELVPADILNKTSNTLAHLLLMGFIASVGYKIGSLGALLARPVVVKLKTKNAEDVINEN</sequence>
<keyword evidence="1" id="KW-0812">Transmembrane</keyword>